<dbReference type="EMBL" id="JH711575">
    <property type="protein sequence ID" value="EIW84594.1"/>
    <property type="molecule type" value="Genomic_DNA"/>
</dbReference>
<dbReference type="AlphaFoldDB" id="A0A5M3N0P0"/>
<comment type="caution">
    <text evidence="1">The sequence shown here is derived from an EMBL/GenBank/DDBJ whole genome shotgun (WGS) entry which is preliminary data.</text>
</comment>
<dbReference type="Proteomes" id="UP000053558">
    <property type="component" value="Unassembled WGS sequence"/>
</dbReference>
<reference evidence="2" key="1">
    <citation type="journal article" date="2012" name="Science">
        <title>The Paleozoic origin of enzymatic lignin decomposition reconstructed from 31 fungal genomes.</title>
        <authorList>
            <person name="Floudas D."/>
            <person name="Binder M."/>
            <person name="Riley R."/>
            <person name="Barry K."/>
            <person name="Blanchette R.A."/>
            <person name="Henrissat B."/>
            <person name="Martinez A.T."/>
            <person name="Otillar R."/>
            <person name="Spatafora J.W."/>
            <person name="Yadav J.S."/>
            <person name="Aerts A."/>
            <person name="Benoit I."/>
            <person name="Boyd A."/>
            <person name="Carlson A."/>
            <person name="Copeland A."/>
            <person name="Coutinho P.M."/>
            <person name="de Vries R.P."/>
            <person name="Ferreira P."/>
            <person name="Findley K."/>
            <person name="Foster B."/>
            <person name="Gaskell J."/>
            <person name="Glotzer D."/>
            <person name="Gorecki P."/>
            <person name="Heitman J."/>
            <person name="Hesse C."/>
            <person name="Hori C."/>
            <person name="Igarashi K."/>
            <person name="Jurgens J.A."/>
            <person name="Kallen N."/>
            <person name="Kersten P."/>
            <person name="Kohler A."/>
            <person name="Kuees U."/>
            <person name="Kumar T.K.A."/>
            <person name="Kuo A."/>
            <person name="LaButti K."/>
            <person name="Larrondo L.F."/>
            <person name="Lindquist E."/>
            <person name="Ling A."/>
            <person name="Lombard V."/>
            <person name="Lucas S."/>
            <person name="Lundell T."/>
            <person name="Martin R."/>
            <person name="McLaughlin D.J."/>
            <person name="Morgenstern I."/>
            <person name="Morin E."/>
            <person name="Murat C."/>
            <person name="Nagy L.G."/>
            <person name="Nolan M."/>
            <person name="Ohm R.A."/>
            <person name="Patyshakuliyeva A."/>
            <person name="Rokas A."/>
            <person name="Ruiz-Duenas F.J."/>
            <person name="Sabat G."/>
            <person name="Salamov A."/>
            <person name="Samejima M."/>
            <person name="Schmutz J."/>
            <person name="Slot J.C."/>
            <person name="St John F."/>
            <person name="Stenlid J."/>
            <person name="Sun H."/>
            <person name="Sun S."/>
            <person name="Syed K."/>
            <person name="Tsang A."/>
            <person name="Wiebenga A."/>
            <person name="Young D."/>
            <person name="Pisabarro A."/>
            <person name="Eastwood D.C."/>
            <person name="Martin F."/>
            <person name="Cullen D."/>
            <person name="Grigoriev I.V."/>
            <person name="Hibbett D.S."/>
        </authorList>
    </citation>
    <scope>NUCLEOTIDE SEQUENCE [LARGE SCALE GENOMIC DNA]</scope>
    <source>
        <strain evidence="2">RWD-64-598 SS2</strain>
    </source>
</reference>
<evidence type="ECO:0000313" key="1">
    <source>
        <dbReference type="EMBL" id="EIW84594.1"/>
    </source>
</evidence>
<name>A0A5M3N0P0_CONPW</name>
<organism evidence="1 2">
    <name type="scientific">Coniophora puteana (strain RWD-64-598)</name>
    <name type="common">Brown rot fungus</name>
    <dbReference type="NCBI Taxonomy" id="741705"/>
    <lineage>
        <taxon>Eukaryota</taxon>
        <taxon>Fungi</taxon>
        <taxon>Dikarya</taxon>
        <taxon>Basidiomycota</taxon>
        <taxon>Agaricomycotina</taxon>
        <taxon>Agaricomycetes</taxon>
        <taxon>Agaricomycetidae</taxon>
        <taxon>Boletales</taxon>
        <taxon>Coniophorineae</taxon>
        <taxon>Coniophoraceae</taxon>
        <taxon>Coniophora</taxon>
    </lineage>
</organism>
<protein>
    <submittedName>
        <fullName evidence="1">Uncharacterized protein</fullName>
    </submittedName>
</protein>
<proteinExistence type="predicted"/>
<gene>
    <name evidence="1" type="ORF">CONPUDRAFT_151608</name>
</gene>
<sequence>MFWGRGTEAGVADVSPDIICAFSYSPPDAFPLFPRLEEVTWRIPAPDAFSFLRVISGPSLTTLDLSVPKIDKDVRNDPDNTNTDSHTTTQRRAEVLALIAQLGAMCPRMKSFQWADLWHALADIALEHAMHLRTLRKFNTHLPIVASNTLGPAPRQENDVFPGLQGLCLKARSYGYAEITSFLDSLPGRVRASTFEAHTSAPTNVATTLPDLIKAISRRLDSDTLACITITGDRFYEDPRIEQIAAFSVTIETLRPLLGFHNVENAELNFKRAISLVDEDLLETSQSWPKLRALRLNPGEG</sequence>
<keyword evidence="2" id="KW-1185">Reference proteome</keyword>
<dbReference type="KEGG" id="cput:CONPUDRAFT_151608"/>
<dbReference type="GeneID" id="19202891"/>
<accession>A0A5M3N0P0</accession>
<evidence type="ECO:0000313" key="2">
    <source>
        <dbReference type="Proteomes" id="UP000053558"/>
    </source>
</evidence>
<dbReference type="RefSeq" id="XP_007766254.1">
    <property type="nucleotide sequence ID" value="XM_007768064.1"/>
</dbReference>